<dbReference type="GO" id="GO:0006487">
    <property type="term" value="P:protein N-linked glycosylation"/>
    <property type="evidence" value="ECO:0007669"/>
    <property type="project" value="TreeGrafter"/>
</dbReference>
<dbReference type="GO" id="GO:0000026">
    <property type="term" value="F:alpha-1,2-mannosyltransferase activity"/>
    <property type="evidence" value="ECO:0007669"/>
    <property type="project" value="TreeGrafter"/>
</dbReference>
<gene>
    <name evidence="5" type="primary">BQ5605_C029g10612</name>
    <name evidence="5" type="ORF">BQ5605_C029G10612</name>
</gene>
<dbReference type="SUPFAM" id="SSF53448">
    <property type="entry name" value="Nucleotide-diphospho-sugar transferases"/>
    <property type="match status" value="1"/>
</dbReference>
<dbReference type="Pfam" id="PF01793">
    <property type="entry name" value="Glyco_transf_15"/>
    <property type="match status" value="1"/>
</dbReference>
<keyword evidence="4" id="KW-0812">Transmembrane</keyword>
<sequence>MRHRSRSRFHRSPSGVRRESPNSARIGQLDQCGRARLRLHAAMLSNPRLRYGLILGAGFLSLVFLLPALVHRVLSLGFSSRIKASETWYRGQKLEHFAWQPPRDERLVITGKKLPSPEDLGTTTLTTQPIRVNRAAFVVLARNNDLYELLESVREMEDRFNHKYGYPWIFLNNEPFTEEFKERTSQFTSGECSYGLIDPSEWPTGNSMPENINVTLATERISAMGQKPIPYGGSITYRKMCRYQSMFFWRHPLLDDIKWYWRVEPSVKYYCDLDFDPFRFMKENKKKYGFVLSLYEYPDTIATLWETTKAFLIKHPEHLAQPNLIPFISYDNGLNYNQCHFWSNFEIGDLSLWRSQAYLDYVEFLDNAGGFFYERWGDAPVHSIAASLFLHPDELHFFDNIGYFHAPFHVCPVGGPTRNCACNEKEPLNFEFHAYSCTPHFKRVQSTVFRPAPPLPAPKAPETTDAPANVIIVTETRTTD</sequence>
<accession>A0A2X0MLM8</accession>
<keyword evidence="2" id="KW-0808">Transferase</keyword>
<evidence type="ECO:0000256" key="1">
    <source>
        <dbReference type="ARBA" id="ARBA00007677"/>
    </source>
</evidence>
<comment type="similarity">
    <text evidence="1">Belongs to the glycosyltransferase 15 family.</text>
</comment>
<dbReference type="GO" id="GO:0016020">
    <property type="term" value="C:membrane"/>
    <property type="evidence" value="ECO:0007669"/>
    <property type="project" value="InterPro"/>
</dbReference>
<dbReference type="GO" id="GO:0000032">
    <property type="term" value="P:cell wall mannoprotein biosynthetic process"/>
    <property type="evidence" value="ECO:0007669"/>
    <property type="project" value="TreeGrafter"/>
</dbReference>
<feature type="region of interest" description="Disordered" evidence="3">
    <location>
        <begin position="1"/>
        <end position="24"/>
    </location>
</feature>
<keyword evidence="4" id="KW-1133">Transmembrane helix</keyword>
<evidence type="ECO:0000256" key="4">
    <source>
        <dbReference type="SAM" id="Phobius"/>
    </source>
</evidence>
<dbReference type="InterPro" id="IPR002685">
    <property type="entry name" value="Glyco_trans_15"/>
</dbReference>
<evidence type="ECO:0000313" key="6">
    <source>
        <dbReference type="Proteomes" id="UP000249464"/>
    </source>
</evidence>
<dbReference type="GO" id="GO:0005794">
    <property type="term" value="C:Golgi apparatus"/>
    <property type="evidence" value="ECO:0007669"/>
    <property type="project" value="TreeGrafter"/>
</dbReference>
<keyword evidence="4" id="KW-0472">Membrane</keyword>
<dbReference type="STRING" id="796604.A0A2X0MLM8"/>
<evidence type="ECO:0000256" key="2">
    <source>
        <dbReference type="ARBA" id="ARBA00022679"/>
    </source>
</evidence>
<feature type="transmembrane region" description="Helical" evidence="4">
    <location>
        <begin position="51"/>
        <end position="70"/>
    </location>
</feature>
<keyword evidence="6" id="KW-1185">Reference proteome</keyword>
<dbReference type="Proteomes" id="UP000249464">
    <property type="component" value="Unassembled WGS sequence"/>
</dbReference>
<dbReference type="PANTHER" id="PTHR31121">
    <property type="entry name" value="ALPHA-1,2 MANNOSYLTRANSFERASE KTR1"/>
    <property type="match status" value="1"/>
</dbReference>
<evidence type="ECO:0000313" key="5">
    <source>
        <dbReference type="EMBL" id="SGZ14697.1"/>
    </source>
</evidence>
<dbReference type="Gene3D" id="3.90.550.10">
    <property type="entry name" value="Spore Coat Polysaccharide Biosynthesis Protein SpsA, Chain A"/>
    <property type="match status" value="1"/>
</dbReference>
<dbReference type="PANTHER" id="PTHR31121:SF6">
    <property type="entry name" value="ALPHA-1,2 MANNOSYLTRANSFERASE KTR1"/>
    <property type="match status" value="1"/>
</dbReference>
<dbReference type="AlphaFoldDB" id="A0A2X0MLM8"/>
<feature type="compositionally biased region" description="Basic residues" evidence="3">
    <location>
        <begin position="1"/>
        <end position="11"/>
    </location>
</feature>
<proteinExistence type="inferred from homology"/>
<reference evidence="5 6" key="1">
    <citation type="submission" date="2016-11" db="EMBL/GenBank/DDBJ databases">
        <authorList>
            <person name="Jaros S."/>
            <person name="Januszkiewicz K."/>
            <person name="Wedrychowicz H."/>
        </authorList>
    </citation>
    <scope>NUCLEOTIDE SEQUENCE [LARGE SCALE GENOMIC DNA]</scope>
</reference>
<dbReference type="InterPro" id="IPR029044">
    <property type="entry name" value="Nucleotide-diphossugar_trans"/>
</dbReference>
<evidence type="ECO:0000256" key="3">
    <source>
        <dbReference type="SAM" id="MobiDB-lite"/>
    </source>
</evidence>
<protein>
    <submittedName>
        <fullName evidence="5">BQ5605_C029g10612 protein</fullName>
    </submittedName>
</protein>
<name>A0A2X0MLM8_9BASI</name>
<dbReference type="EMBL" id="FQNC01000081">
    <property type="protein sequence ID" value="SGZ14697.1"/>
    <property type="molecule type" value="Genomic_DNA"/>
</dbReference>
<dbReference type="FunFam" id="3.90.550.10:FF:000051">
    <property type="entry name" value="Alpha-1,2-mannosyltransferase (Ktr4)"/>
    <property type="match status" value="1"/>
</dbReference>
<organism evidence="5 6">
    <name type="scientific">Microbotryum silenes-dioicae</name>
    <dbReference type="NCBI Taxonomy" id="796604"/>
    <lineage>
        <taxon>Eukaryota</taxon>
        <taxon>Fungi</taxon>
        <taxon>Dikarya</taxon>
        <taxon>Basidiomycota</taxon>
        <taxon>Pucciniomycotina</taxon>
        <taxon>Microbotryomycetes</taxon>
        <taxon>Microbotryales</taxon>
        <taxon>Microbotryaceae</taxon>
        <taxon>Microbotryum</taxon>
    </lineage>
</organism>